<dbReference type="InterPro" id="IPR008999">
    <property type="entry name" value="Actin-crosslinking"/>
</dbReference>
<dbReference type="EMBL" id="JAGRQH010000001">
    <property type="protein sequence ID" value="MBR0558872.1"/>
    <property type="molecule type" value="Genomic_DNA"/>
</dbReference>
<dbReference type="Pfam" id="PF04577">
    <property type="entry name" value="Glyco_transf_61"/>
    <property type="match status" value="1"/>
</dbReference>
<dbReference type="Proteomes" id="UP000677812">
    <property type="component" value="Unassembled WGS sequence"/>
</dbReference>
<evidence type="ECO:0000313" key="2">
    <source>
        <dbReference type="EMBL" id="MBR0558872.1"/>
    </source>
</evidence>
<dbReference type="InterPro" id="IPR049625">
    <property type="entry name" value="Glyco_transf_61_cat"/>
</dbReference>
<dbReference type="RefSeq" id="WP_211680420.1">
    <property type="nucleotide sequence ID" value="NZ_JAGRQH010000001.1"/>
</dbReference>
<proteinExistence type="predicted"/>
<sequence length="472" mass="54533">MNTNNVQAYTDLFGLKIFNDEPEINVRKNVLYIPRDLNLTDLDKSFGLYDRYGRLISDAGPRREWPNHAVGQSDVSCIDPSGRHDVAPRGDYFYGGHVGTHFGHFIAETLPRYWCEKKFFHNKKIVIHSSYNIDEIFSSYFIKKFFSYLDLCKDNFVIFKRPTIIPNIIISGTSFEENHFAHNVFASFCNKIGRDFGVNNLNDKPVYLSRSQFGSGMRVFESESILEENLKNKGFNIVHPQKLTLEEQISLFSTTRPVCGFIGSAFHNSIFSSFPIGVALCPNGNYSSNFFLMDEINRSQISYVRTPYLHQKSSQAHFSIDDPKKMSEFLDEMVSGKVWEHKKSYKLPENFEENFCLPPMKIKTIHGSFLGTQQHTGIVHAQCFDNKLDDLIFSYKHKNDPVVFLVNKRNQCLTINYDNRCSNIVSYISIPHEKGFFLLNSETNRFLSAEPNGEIKCDRLEPSDWELFEFID</sequence>
<evidence type="ECO:0000313" key="3">
    <source>
        <dbReference type="Proteomes" id="UP000677812"/>
    </source>
</evidence>
<dbReference type="SUPFAM" id="SSF50405">
    <property type="entry name" value="Actin-crosslinking proteins"/>
    <property type="match status" value="1"/>
</dbReference>
<gene>
    <name evidence="2" type="ORF">KB213_02185</name>
</gene>
<name>A0ABS5E4Q4_9PROT</name>
<accession>A0ABS5E4Q4</accession>
<reference evidence="2 3" key="1">
    <citation type="submission" date="2021-04" db="EMBL/GenBank/DDBJ databases">
        <title>The complete genome sequence of Neokomagataea sp. TBRC 2177.</title>
        <authorList>
            <person name="Charoenyingcharoen P."/>
            <person name="Yukphan P."/>
        </authorList>
    </citation>
    <scope>NUCLEOTIDE SEQUENCE [LARGE SCALE GENOMIC DNA]</scope>
    <source>
        <strain evidence="2 3">TBRC 2177</strain>
    </source>
</reference>
<keyword evidence="3" id="KW-1185">Reference proteome</keyword>
<feature type="domain" description="Glycosyltransferase 61 catalytic" evidence="1">
    <location>
        <begin position="102"/>
        <end position="273"/>
    </location>
</feature>
<protein>
    <submittedName>
        <fullName evidence="2">Glycosyltransferase family 61 protein</fullName>
    </submittedName>
</protein>
<evidence type="ECO:0000259" key="1">
    <source>
        <dbReference type="Pfam" id="PF04577"/>
    </source>
</evidence>
<comment type="caution">
    <text evidence="2">The sequence shown here is derived from an EMBL/GenBank/DDBJ whole genome shotgun (WGS) entry which is preliminary data.</text>
</comment>
<organism evidence="2 3">
    <name type="scientific">Neokomagataea anthophila</name>
    <dbReference type="NCBI Taxonomy" id="2826925"/>
    <lineage>
        <taxon>Bacteria</taxon>
        <taxon>Pseudomonadati</taxon>
        <taxon>Pseudomonadota</taxon>
        <taxon>Alphaproteobacteria</taxon>
        <taxon>Acetobacterales</taxon>
        <taxon>Acetobacteraceae</taxon>
        <taxon>Neokomagataea</taxon>
    </lineage>
</organism>